<dbReference type="InterPro" id="IPR013408">
    <property type="entry name" value="Cas10/Csm1"/>
</dbReference>
<accession>A0ABM8YGD2</accession>
<dbReference type="InterPro" id="IPR052117">
    <property type="entry name" value="Cas10/Csm1_subtype-III-A"/>
</dbReference>
<dbReference type="Pfam" id="PF22335">
    <property type="entry name" value="Cas10-Cmr2_palm2"/>
    <property type="match status" value="1"/>
</dbReference>
<evidence type="ECO:0000256" key="9">
    <source>
        <dbReference type="ARBA" id="ARBA00022840"/>
    </source>
</evidence>
<dbReference type="Proteomes" id="UP000789423">
    <property type="component" value="Unassembled WGS sequence"/>
</dbReference>
<keyword evidence="4" id="KW-0540">Nuclease</keyword>
<name>A0ABM8YGD2_9BACI</name>
<evidence type="ECO:0000256" key="8">
    <source>
        <dbReference type="ARBA" id="ARBA00022839"/>
    </source>
</evidence>
<feature type="domain" description="GGDEF" evidence="12">
    <location>
        <begin position="482"/>
        <end position="639"/>
    </location>
</feature>
<evidence type="ECO:0000256" key="10">
    <source>
        <dbReference type="ARBA" id="ARBA00023118"/>
    </source>
</evidence>
<evidence type="ECO:0000256" key="2">
    <source>
        <dbReference type="ARBA" id="ARBA00014333"/>
    </source>
</evidence>
<dbReference type="PANTHER" id="PTHR36528">
    <property type="entry name" value="CRISPR SYSTEM SINGLE-STRAND-SPECIFIC DEOXYRIBONUCLEASE CAS10/CSM1 (SUBTYPE III-A)"/>
    <property type="match status" value="1"/>
</dbReference>
<evidence type="ECO:0000256" key="4">
    <source>
        <dbReference type="ARBA" id="ARBA00022722"/>
    </source>
</evidence>
<evidence type="ECO:0000256" key="5">
    <source>
        <dbReference type="ARBA" id="ARBA00022741"/>
    </source>
</evidence>
<evidence type="ECO:0000256" key="7">
    <source>
        <dbReference type="ARBA" id="ARBA00022801"/>
    </source>
</evidence>
<keyword evidence="9" id="KW-0067">ATP-binding</keyword>
<dbReference type="PANTHER" id="PTHR36528:SF1">
    <property type="entry name" value="CRISPR SYSTEM SINGLE-STRAND-SPECIFIC DEOXYRIBONUCLEASE CAS10_CSM1 (SUBTYPE III-A)"/>
    <property type="match status" value="1"/>
</dbReference>
<dbReference type="PROSITE" id="PS50887">
    <property type="entry name" value="GGDEF"/>
    <property type="match status" value="1"/>
</dbReference>
<evidence type="ECO:0000256" key="11">
    <source>
        <dbReference type="ARBA" id="ARBA00032922"/>
    </source>
</evidence>
<keyword evidence="3" id="KW-0808">Transferase</keyword>
<keyword evidence="6" id="KW-0255">Endonuclease</keyword>
<dbReference type="NCBIfam" id="TIGR02578">
    <property type="entry name" value="cas_TM1811_Csm1"/>
    <property type="match status" value="1"/>
</dbReference>
<evidence type="ECO:0000256" key="1">
    <source>
        <dbReference type="ARBA" id="ARBA00005700"/>
    </source>
</evidence>
<dbReference type="RefSeq" id="WP_230576834.1">
    <property type="nucleotide sequence ID" value="NZ_CAKJTI010000043.1"/>
</dbReference>
<evidence type="ECO:0000259" key="12">
    <source>
        <dbReference type="PROSITE" id="PS50887"/>
    </source>
</evidence>
<dbReference type="InterPro" id="IPR043128">
    <property type="entry name" value="Rev_trsase/Diguanyl_cyclase"/>
</dbReference>
<proteinExistence type="inferred from homology"/>
<evidence type="ECO:0000313" key="13">
    <source>
        <dbReference type="EMBL" id="CAG9614899.1"/>
    </source>
</evidence>
<dbReference type="EMBL" id="CAKJTI010000043">
    <property type="protein sequence ID" value="CAG9614899.1"/>
    <property type="molecule type" value="Genomic_DNA"/>
</dbReference>
<keyword evidence="10" id="KW-0051">Antiviral defense</keyword>
<dbReference type="InterPro" id="IPR000160">
    <property type="entry name" value="GGDEF_dom"/>
</dbReference>
<protein>
    <recommendedName>
        <fullName evidence="2">CRISPR system single-strand-specific deoxyribonuclease Cas10/Csm1 (subtype III-A)</fullName>
    </recommendedName>
    <alternativeName>
        <fullName evidence="11">Cyclic oligoadenylate synthase</fullName>
    </alternativeName>
</protein>
<evidence type="ECO:0000256" key="3">
    <source>
        <dbReference type="ARBA" id="ARBA00022679"/>
    </source>
</evidence>
<evidence type="ECO:0000313" key="14">
    <source>
        <dbReference type="Proteomes" id="UP000789423"/>
    </source>
</evidence>
<reference evidence="13 14" key="1">
    <citation type="submission" date="2021-10" db="EMBL/GenBank/DDBJ databases">
        <authorList>
            <person name="Criscuolo A."/>
        </authorList>
    </citation>
    <scope>NUCLEOTIDE SEQUENCE [LARGE SCALE GENOMIC DNA]</scope>
    <source>
        <strain evidence="14">CIP 111899</strain>
    </source>
</reference>
<dbReference type="InterPro" id="IPR054767">
    <property type="entry name" value="Cas10-Cmr2_palm2"/>
</dbReference>
<keyword evidence="8" id="KW-0269">Exonuclease</keyword>
<gene>
    <name evidence="13" type="ORF">BACCIP111899_04132</name>
</gene>
<evidence type="ECO:0000256" key="6">
    <source>
        <dbReference type="ARBA" id="ARBA00022759"/>
    </source>
</evidence>
<dbReference type="Gene3D" id="3.30.70.270">
    <property type="match status" value="1"/>
</dbReference>
<dbReference type="InterPro" id="IPR041062">
    <property type="entry name" value="Csm1_B"/>
</dbReference>
<organism evidence="13 14">
    <name type="scientific">Bacillus rhizoplanae</name>
    <dbReference type="NCBI Taxonomy" id="2880966"/>
    <lineage>
        <taxon>Bacteria</taxon>
        <taxon>Bacillati</taxon>
        <taxon>Bacillota</taxon>
        <taxon>Bacilli</taxon>
        <taxon>Bacillales</taxon>
        <taxon>Bacillaceae</taxon>
        <taxon>Bacillus</taxon>
    </lineage>
</organism>
<dbReference type="Pfam" id="PF18211">
    <property type="entry name" value="Csm1_B"/>
    <property type="match status" value="1"/>
</dbReference>
<comment type="caution">
    <text evidence="13">The sequence shown here is derived from an EMBL/GenBank/DDBJ whole genome shotgun (WGS) entry which is preliminary data.</text>
</comment>
<keyword evidence="7" id="KW-0378">Hydrolase</keyword>
<comment type="similarity">
    <text evidence="1">Belongs to the CRISPR-associated Cas10/Csm1 family.</text>
</comment>
<sequence>MHNDRPLRCVENALILALYERIFQYKASKGEKIKQELQKTEWGKNFPDVWEDKKTFEHVWKALGERVDKEMEPLVSVFSQLRIMNSNTAAQLSYYEPKPWQEAVCYPSYSKPTTSDLADHWEEIANSWLRWIRKAPNELESRIAHFLDWGDKWLAAVPVSRDLNSVSLAMHFRLMAALIVACGEGTSFRLVIGDVSGIQKYLMDIAHIGAGKVAKRLRARSFLLGLLADSAAHELLLEATMPMFNLLLSAGGIFYAILPEAYSIKEWQHQINRYYYERYHGFICLNTASKSVQLQDVNESFPHILNGLYQEIQKVKGTPFVNILTSEEGKWSENVFIHHSYEQSEPCASCRKFPRIEHEKNTEGFCQACFLDEEIGRILPKAKYLLFKRNEGMISLGKKVSVDVLGELPKSLEEGYFLQVWNQAEVLDVNLPFQRKWVANYVPLLTEKRKETLEKHADPNDKLEVRAPLTFGQIATLGQGRDLLGYLKADVDNLGMLFSVGLIPEDEQCKSQRTYTFSHIVTLSKLLERFFSGGMNKWLWEKYHLTYTVFSGGDDLFLIGPWSEILFVAEEVRKNFSQYVLNPQVSLSAGIDIVRAKFPITHASHQVEDLLKAAKDEPNRMRIRKGVDDGRNQVSLIGTTMEWSSFKDIRDEAIRIANWWNEKKLSSSFLYQLVNFSHMYQMYKQKGENEYLKFVPMLHYSIRRNLIDSLDVVTNQWSMDNEESIHWAKSLQNIYDEKVDWTWEYMRTIVRLSSFYREGA</sequence>
<keyword evidence="5" id="KW-0547">Nucleotide-binding</keyword>
<keyword evidence="14" id="KW-1185">Reference proteome</keyword>